<evidence type="ECO:0000256" key="1">
    <source>
        <dbReference type="ARBA" id="ARBA00022737"/>
    </source>
</evidence>
<dbReference type="SMART" id="SM00450">
    <property type="entry name" value="RHOD"/>
    <property type="match status" value="2"/>
</dbReference>
<protein>
    <submittedName>
        <fullName evidence="3">Rhodanese domain-containing protein (TST, MPST, sseA)</fullName>
        <ecNumber evidence="3">2.8.1.1</ecNumber>
    </submittedName>
</protein>
<dbReference type="CDD" id="cd01449">
    <property type="entry name" value="TST_Repeat_2"/>
    <property type="match status" value="1"/>
</dbReference>
<feature type="domain" description="Rhodanese" evidence="2">
    <location>
        <begin position="15"/>
        <end position="123"/>
    </location>
</feature>
<dbReference type="Pfam" id="PF00581">
    <property type="entry name" value="Rhodanese"/>
    <property type="match status" value="2"/>
</dbReference>
<dbReference type="SUPFAM" id="SSF52821">
    <property type="entry name" value="Rhodanese/Cell cycle control phosphatase"/>
    <property type="match status" value="2"/>
</dbReference>
<dbReference type="CDD" id="cd01448">
    <property type="entry name" value="TST_Repeat_1"/>
    <property type="match status" value="1"/>
</dbReference>
<gene>
    <name evidence="3" type="primary">MPST</name>
    <name evidence="3" type="synonym">sseA</name>
    <name evidence="3" type="synonym">TST</name>
</gene>
<proteinExistence type="predicted"/>
<sequence length="266" mass="30037">MSILLDSVWLKENLDDSHFVVLDIRSPREYNSAHIPNSRLVPYDKILSFTDSTSYFDLASKEQIEELLSILGINNESTLVICGDRGGATAARLFWSLAYYGLSVQFLDISFSKWMSLGYPVTDKVETIENSNFVINQSQLDFKVDHEYVLSKIKDSNSILVDTRSPEEFNGIIAAGPKSGRIPNSKNFPWEAAVGDDGYIFKNIEHLNSLFEESGITKDKEIICYCQVGERASHTFVALQICGYNVKIYDRSFADWSTRDNLPIEG</sequence>
<dbReference type="PANTHER" id="PTHR43855:SF1">
    <property type="entry name" value="THIOSULFATE SULFURTRANSFERASE"/>
    <property type="match status" value="1"/>
</dbReference>
<dbReference type="InterPro" id="IPR051126">
    <property type="entry name" value="Thiosulfate_sulfurtransferase"/>
</dbReference>
<keyword evidence="3" id="KW-0808">Transferase</keyword>
<evidence type="ECO:0000259" key="2">
    <source>
        <dbReference type="PROSITE" id="PS50206"/>
    </source>
</evidence>
<dbReference type="GO" id="GO:0004792">
    <property type="term" value="F:thiosulfate-cyanide sulfurtransferase activity"/>
    <property type="evidence" value="ECO:0007669"/>
    <property type="project" value="UniProtKB-EC"/>
</dbReference>
<dbReference type="EC" id="2.8.1.1" evidence="3"/>
<organism evidence="3">
    <name type="scientific">uncultured marine thaumarchaeote AD1000_38_A02</name>
    <dbReference type="NCBI Taxonomy" id="1455911"/>
    <lineage>
        <taxon>Archaea</taxon>
        <taxon>Nitrososphaerota</taxon>
        <taxon>environmental samples</taxon>
    </lineage>
</organism>
<dbReference type="PANTHER" id="PTHR43855">
    <property type="entry name" value="THIOSULFATE SULFURTRANSFERASE"/>
    <property type="match status" value="1"/>
</dbReference>
<evidence type="ECO:0000313" key="3">
    <source>
        <dbReference type="EMBL" id="AIE93496.1"/>
    </source>
</evidence>
<keyword evidence="1" id="KW-0677">Repeat</keyword>
<dbReference type="EMBL" id="KF900396">
    <property type="protein sequence ID" value="AIE93496.1"/>
    <property type="molecule type" value="Genomic_DNA"/>
</dbReference>
<dbReference type="AlphaFoldDB" id="A0A075FVM1"/>
<dbReference type="InterPro" id="IPR036873">
    <property type="entry name" value="Rhodanese-like_dom_sf"/>
</dbReference>
<accession>A0A075FVM1</accession>
<dbReference type="InterPro" id="IPR001763">
    <property type="entry name" value="Rhodanese-like_dom"/>
</dbReference>
<dbReference type="PROSITE" id="PS50206">
    <property type="entry name" value="RHODANESE_3"/>
    <property type="match status" value="2"/>
</dbReference>
<name>A0A075FVM1_9ARCH</name>
<dbReference type="Gene3D" id="3.40.250.10">
    <property type="entry name" value="Rhodanese-like domain"/>
    <property type="match status" value="2"/>
</dbReference>
<feature type="domain" description="Rhodanese" evidence="2">
    <location>
        <begin position="154"/>
        <end position="265"/>
    </location>
</feature>
<reference evidence="3" key="1">
    <citation type="journal article" date="2014" name="Genome Biol. Evol.">
        <title>Pangenome evidence for extensive interdomain horizontal transfer affecting lineage core and shell genes in uncultured planktonic thaumarchaeota and euryarchaeota.</title>
        <authorList>
            <person name="Deschamps P."/>
            <person name="Zivanovic Y."/>
            <person name="Moreira D."/>
            <person name="Rodriguez-Valera F."/>
            <person name="Lopez-Garcia P."/>
        </authorList>
    </citation>
    <scope>NUCLEOTIDE SEQUENCE</scope>
</reference>